<feature type="region of interest" description="Disordered" evidence="1">
    <location>
        <begin position="98"/>
        <end position="129"/>
    </location>
</feature>
<dbReference type="GO" id="GO:0007034">
    <property type="term" value="P:vacuolar transport"/>
    <property type="evidence" value="ECO:0007669"/>
    <property type="project" value="EnsemblFungi"/>
</dbReference>
<evidence type="ECO:0000313" key="3">
    <source>
        <dbReference type="Proteomes" id="UP000000267"/>
    </source>
</evidence>
<evidence type="ECO:0000313" key="2">
    <source>
        <dbReference type="EMBL" id="EDO17805.1"/>
    </source>
</evidence>
<dbReference type="GeneID" id="5546058"/>
<dbReference type="Pfam" id="PF08432">
    <property type="entry name" value="Vfa1"/>
    <property type="match status" value="1"/>
</dbReference>
<dbReference type="eggNOG" id="ENOG502RW3H">
    <property type="taxonomic scope" value="Eukaryota"/>
</dbReference>
<proteinExistence type="predicted"/>
<organism evidence="3">
    <name type="scientific">Vanderwaltozyma polyspora (strain ATCC 22028 / DSM 70294 / BCRC 21397 / CBS 2163 / NBRC 10782 / NRRL Y-8283 / UCD 57-17)</name>
    <name type="common">Kluyveromyces polysporus</name>
    <dbReference type="NCBI Taxonomy" id="436907"/>
    <lineage>
        <taxon>Eukaryota</taxon>
        <taxon>Fungi</taxon>
        <taxon>Dikarya</taxon>
        <taxon>Ascomycota</taxon>
        <taxon>Saccharomycotina</taxon>
        <taxon>Saccharomycetes</taxon>
        <taxon>Saccharomycetales</taxon>
        <taxon>Saccharomycetaceae</taxon>
        <taxon>Vanderwaltozyma</taxon>
    </lineage>
</organism>
<dbReference type="FunCoup" id="A7TIZ3">
    <property type="interactions" value="24"/>
</dbReference>
<accession>A7TIZ3</accession>
<dbReference type="PANTHER" id="PTHR28218:SF1">
    <property type="entry name" value="VPS4-ASSOCIATED PROTEIN 1"/>
    <property type="match status" value="1"/>
</dbReference>
<dbReference type="STRING" id="436907.A7TIZ3"/>
<dbReference type="InParanoid" id="A7TIZ3"/>
<dbReference type="InterPro" id="IPR013640">
    <property type="entry name" value="Vfa1"/>
</dbReference>
<dbReference type="HOGENOM" id="CLU_088285_2_1_1"/>
<dbReference type="OMA" id="SGPDWFY"/>
<dbReference type="GO" id="GO:0001671">
    <property type="term" value="F:ATPase activator activity"/>
    <property type="evidence" value="ECO:0007669"/>
    <property type="project" value="EnsemblFungi"/>
</dbReference>
<keyword evidence="3" id="KW-1185">Reference proteome</keyword>
<gene>
    <name evidence="2" type="ORF">Kpol_541p47</name>
</gene>
<dbReference type="PhylomeDB" id="A7TIZ3"/>
<name>A7TIZ3_VANPO</name>
<dbReference type="RefSeq" id="XP_001645663.1">
    <property type="nucleotide sequence ID" value="XM_001645613.1"/>
</dbReference>
<evidence type="ECO:0008006" key="4">
    <source>
        <dbReference type="Google" id="ProtNLM"/>
    </source>
</evidence>
<dbReference type="AlphaFoldDB" id="A7TIZ3"/>
<reference evidence="2 3" key="1">
    <citation type="journal article" date="2007" name="Proc. Natl. Acad. Sci. U.S.A.">
        <title>Independent sorting-out of thousands of duplicated gene pairs in two yeast species descended from a whole-genome duplication.</title>
        <authorList>
            <person name="Scannell D.R."/>
            <person name="Frank A.C."/>
            <person name="Conant G.C."/>
            <person name="Byrne K.P."/>
            <person name="Woolfit M."/>
            <person name="Wolfe K.H."/>
        </authorList>
    </citation>
    <scope>NUCLEOTIDE SEQUENCE [LARGE SCALE GENOMIC DNA]</scope>
    <source>
        <strain evidence="3">ATCC 22028 / DSM 70294 / BCRC 21397 / CBS 2163 / NBRC 10782 / NRRL Y-8283 / UCD 57-17</strain>
    </source>
</reference>
<dbReference type="OrthoDB" id="2158714at2759"/>
<protein>
    <recommendedName>
        <fullName evidence="4">VPS4-associated protein 1</fullName>
    </recommendedName>
</protein>
<dbReference type="KEGG" id="vpo:Kpol_541p47"/>
<dbReference type="GO" id="GO:0005768">
    <property type="term" value="C:endosome"/>
    <property type="evidence" value="ECO:0007669"/>
    <property type="project" value="EnsemblFungi"/>
</dbReference>
<dbReference type="EMBL" id="DS480398">
    <property type="protein sequence ID" value="EDO17805.1"/>
    <property type="molecule type" value="Genomic_DNA"/>
</dbReference>
<feature type="region of interest" description="Disordered" evidence="1">
    <location>
        <begin position="174"/>
        <end position="203"/>
    </location>
</feature>
<dbReference type="Proteomes" id="UP000000267">
    <property type="component" value="Unassembled WGS sequence"/>
</dbReference>
<dbReference type="PANTHER" id="PTHR28218">
    <property type="entry name" value="VPS4-ASSOCIATED PROTEIN 1"/>
    <property type="match status" value="1"/>
</dbReference>
<evidence type="ECO:0000256" key="1">
    <source>
        <dbReference type="SAM" id="MobiDB-lite"/>
    </source>
</evidence>
<sequence>MINEYVARQVALKDTQPCIICSKPSTTVLYNGSGPDWFYSCNIHLVDNPQFVVPMYTQEYYSSLEELKRLKQESNSLTQEDLSSWDGWVTKIFNKKPKEDSKEKEKEKEQEKVKEKESTESVVDRSSELKNEYRKALDRLSELQKKNKKYKLSQIMFESRTQLKQKQAAIAELKRKEAESYTNTEPDELLNKYSFPDIPNSTK</sequence>